<dbReference type="PANTHER" id="PTHR33052">
    <property type="entry name" value="DUF4228 DOMAIN PROTEIN-RELATED"/>
    <property type="match status" value="1"/>
</dbReference>
<dbReference type="InterPro" id="IPR025322">
    <property type="entry name" value="PADRE_dom"/>
</dbReference>
<evidence type="ECO:0000313" key="3">
    <source>
        <dbReference type="Proteomes" id="UP000685013"/>
    </source>
</evidence>
<feature type="non-terminal residue" evidence="2">
    <location>
        <position position="1"/>
    </location>
</feature>
<protein>
    <submittedName>
        <fullName evidence="2">Uncharacterized protein</fullName>
    </submittedName>
</protein>
<reference evidence="2 3" key="1">
    <citation type="journal article" date="2021" name="Hortic Res">
        <title>The domestication of Cucurbita argyrosperma as revealed by the genome of its wild relative.</title>
        <authorList>
            <person name="Barrera-Redondo J."/>
            <person name="Sanchez-de la Vega G."/>
            <person name="Aguirre-Liguori J.A."/>
            <person name="Castellanos-Morales G."/>
            <person name="Gutierrez-Guerrero Y.T."/>
            <person name="Aguirre-Dugua X."/>
            <person name="Aguirre-Planter E."/>
            <person name="Tenaillon M.I."/>
            <person name="Lira-Saade R."/>
            <person name="Eguiarte L.E."/>
        </authorList>
    </citation>
    <scope>NUCLEOTIDE SEQUENCE [LARGE SCALE GENOMIC DNA]</scope>
    <source>
        <strain evidence="2">JBR-2021</strain>
    </source>
</reference>
<proteinExistence type="predicted"/>
<feature type="region of interest" description="Disordered" evidence="1">
    <location>
        <begin position="176"/>
        <end position="222"/>
    </location>
</feature>
<dbReference type="Pfam" id="PF14009">
    <property type="entry name" value="PADRE"/>
    <property type="match status" value="1"/>
</dbReference>
<sequence length="222" mass="24729">MSSSPTPTMLKSCLPYLGSPDCLDNNDTKSKELEGQDKMNSPSLECTLELKQILVRVVHAGGKVEHYPNAVIAARVLEKLPAGKWLARPEVFRQPHESIIRAEEYLVPGHKYYVVPLSTIKKLKRKHNKMSGGTQEEMSSDVSAVVEARDYESRESECMDDSFSSARDLYVRKAKKWTPTSNGHARGSSRRGGRMSVPHAKPKPCSGYTWEPGLTSIQELSP</sequence>
<dbReference type="Proteomes" id="UP000685013">
    <property type="component" value="Chromosome 12"/>
</dbReference>
<name>A0AAV6MPH5_9ROSI</name>
<dbReference type="EMBL" id="JAGKQH010000012">
    <property type="protein sequence ID" value="KAG6585177.1"/>
    <property type="molecule type" value="Genomic_DNA"/>
</dbReference>
<organism evidence="2 3">
    <name type="scientific">Cucurbita argyrosperma subsp. sororia</name>
    <dbReference type="NCBI Taxonomy" id="37648"/>
    <lineage>
        <taxon>Eukaryota</taxon>
        <taxon>Viridiplantae</taxon>
        <taxon>Streptophyta</taxon>
        <taxon>Embryophyta</taxon>
        <taxon>Tracheophyta</taxon>
        <taxon>Spermatophyta</taxon>
        <taxon>Magnoliopsida</taxon>
        <taxon>eudicotyledons</taxon>
        <taxon>Gunneridae</taxon>
        <taxon>Pentapetalae</taxon>
        <taxon>rosids</taxon>
        <taxon>fabids</taxon>
        <taxon>Cucurbitales</taxon>
        <taxon>Cucurbitaceae</taxon>
        <taxon>Cucurbiteae</taxon>
        <taxon>Cucurbita</taxon>
    </lineage>
</organism>
<comment type="caution">
    <text evidence="2">The sequence shown here is derived from an EMBL/GenBank/DDBJ whole genome shotgun (WGS) entry which is preliminary data.</text>
</comment>
<evidence type="ECO:0000313" key="2">
    <source>
        <dbReference type="EMBL" id="KAG6585177.1"/>
    </source>
</evidence>
<gene>
    <name evidence="2" type="ORF">SDJN03_17910</name>
</gene>
<keyword evidence="3" id="KW-1185">Reference proteome</keyword>
<accession>A0AAV6MPH5</accession>
<dbReference type="AlphaFoldDB" id="A0AAV6MPH5"/>
<evidence type="ECO:0000256" key="1">
    <source>
        <dbReference type="SAM" id="MobiDB-lite"/>
    </source>
</evidence>